<dbReference type="EMBL" id="CM046116">
    <property type="protein sequence ID" value="KAI8421899.1"/>
    <property type="molecule type" value="Genomic_DNA"/>
</dbReference>
<gene>
    <name evidence="1" type="ORF">MSG28_009830</name>
</gene>
<comment type="caution">
    <text evidence="1">The sequence shown here is derived from an EMBL/GenBank/DDBJ whole genome shotgun (WGS) entry which is preliminary data.</text>
</comment>
<accession>A0ACC0JCT1</accession>
<evidence type="ECO:0000313" key="1">
    <source>
        <dbReference type="EMBL" id="KAI8421899.1"/>
    </source>
</evidence>
<dbReference type="Proteomes" id="UP001064048">
    <property type="component" value="Chromosome 16"/>
</dbReference>
<keyword evidence="2" id="KW-1185">Reference proteome</keyword>
<evidence type="ECO:0000313" key="2">
    <source>
        <dbReference type="Proteomes" id="UP001064048"/>
    </source>
</evidence>
<sequence>MRELPECLKRRYQALDDLMIELGEGMADDTTEPNDEASTNDPCIRLMCRFWDILKEDPYCDLRLLWLEAACIHRELTTITRSSFHLVGGRPAFAVPRSPFQTFSAPTAICSPCYRPAHCHFNELIRLVLMNHSALFLYRKLSCKEWILTHKLGASDHRKLHVIISRKTRQGMSLIRFKRRICCKITTDQDRENSATKGCGQKKPAAGAPKVGCCDPKKSPSASLRGSDILPLSKVLCNLQNAASFDKKCSLKINALADVQKQVQTQIQSLEEREKQGTELLKQADCMWTCMEDTYKKKISDSIQKQKNLLKEQREVEGSLSKWRKNKKDLEQQMKHLEQCKKEIKEKTNQKNNDIKSINAEINDYKKRIETNNKDIEAAKKSLNGKKQASNNKMSQLAQEFKKLQDVVSKEEKLKKDKEDEGNKYIKEARNDLATICRVLLQKKLENEDLRAEINAIMGEIDLLKTQSDQCKDRCKTKQQNMADELKKVSEDLANYKVRCIRCHKCVDSADVRRFCTDCPRCHEIRECLYGDGVCTEDPTTACVCMSVKHKFLDNVFENMYTILERQVKTRPGKVLAEQVLSCLKKSRNGKLNDETRKALQDFVLATVKKNLNLTIIGGAVKTRCEMDSDTYKQLMLCLAQITVTKVKADKVDKGTPARKDPCRRWGGTGECNCPGGPKLCICSAKAPPPPKDPAPCPRLAEDKEDIGKANVCPHQKDPIECGPDCANAKVPDEVQNLLNTWKPEPCGTQPGQSCNFSKNMRAAQCMLGPESLYSIGTPSKPKGYATTIPFGPNMSIKQCKEVREIKKSKCPTILEHLEKTEPTPNNKKQKEFEKIPKRENKCDFKYKKINRFSTMEEDLRKSIETVKAKMVEGKDVPIVQAEVMSQAYQERGTNPHIALDTIEQQRIPLEQVVGSLIKQIASKELFKVAMLNKSGTLNHELTEITITSSGAMEMALDEKTIELIDNSTKENPNLFVVLKKTLSGHYVMKFNKDQSVSSDSQKILVKRNGSGQMTLEVHKNIINTIQPDIMHSKGAKKLSQTSTFPIELTKKVNHYECNQQPLALTEEEEKITYSAAKSTALGIKQIEVKEGFGVLRYGSKDSEKYADQEGGVRYDKKSEPIENFDFTKIKADVKELDKTKRSLYKSSNQNIEQVDNNYNKKSSNIMNDIKKIATLGENIHKMLLNNETALDLKVVGESGLEIDLKANLTATNSGHIAVNMKDIANHSQMAEQLQENPVLLENKNSKYLLKVNPEKEMANATLRKTSSGGMYAVLKDSVLNQSDHEVIALKPHEISHKVRVKGAQRVHPDTTCSIRITASGNYEFVLDKEFGKQHMQIIDHSIGDDSESYVNLSKTESGCYLIDFDDNIDNSSDTNINALLVKSYSGNIKLFVKGSAFEAIETEIPTGQSSNVFGELFKKAPQSSRELHREHLAKSKFLDSKSCSDSHVYGKVRIHDQKSSLTGPPAILKKTISGQYTVVLNKDSKLSFINNLKNYISKSGRNLIPIKRTDGGDIIICLNQDHECKGHYGSLKITPSGNIYVFVEEKVIQDIEKNAVEDTAQTTTSELSSTSVHMIGTLVRPQNKAVTTTCDPKWDSTGCDKSKCVCNELVSEMNKWGYSLPEEKARGMGITWYQVVKSTDHGCKANNRSSFTESSKSSETESEQFSHSDNDSPKVGILRCTHPKQGTRQINNEQCFYVIDTDRANVNRKPITIPNDLIQIVGPCHHSNWKEEAEIKDYDFESHFVNDAKSNKKNDLSNLDYLELLPPQLPSFLRGSS</sequence>
<reference evidence="1 2" key="1">
    <citation type="journal article" date="2022" name="Genome Biol. Evol.">
        <title>The Spruce Budworm Genome: Reconstructing the Evolutionary History of Antifreeze Proteins.</title>
        <authorList>
            <person name="Beliveau C."/>
            <person name="Gagne P."/>
            <person name="Picq S."/>
            <person name="Vernygora O."/>
            <person name="Keeling C.I."/>
            <person name="Pinkney K."/>
            <person name="Doucet D."/>
            <person name="Wen F."/>
            <person name="Johnston J.S."/>
            <person name="Maaroufi H."/>
            <person name="Boyle B."/>
            <person name="Laroche J."/>
            <person name="Dewar K."/>
            <person name="Juretic N."/>
            <person name="Blackburn G."/>
            <person name="Nisole A."/>
            <person name="Brunet B."/>
            <person name="Brandao M."/>
            <person name="Lumley L."/>
            <person name="Duan J."/>
            <person name="Quan G."/>
            <person name="Lucarotti C.J."/>
            <person name="Roe A.D."/>
            <person name="Sperling F.A.H."/>
            <person name="Levesque R.C."/>
            <person name="Cusson M."/>
        </authorList>
    </citation>
    <scope>NUCLEOTIDE SEQUENCE [LARGE SCALE GENOMIC DNA]</scope>
    <source>
        <strain evidence="1">Glfc:IPQL:Cfum</strain>
    </source>
</reference>
<organism evidence="1 2">
    <name type="scientific">Choristoneura fumiferana</name>
    <name type="common">Spruce budworm moth</name>
    <name type="synonym">Archips fumiferana</name>
    <dbReference type="NCBI Taxonomy" id="7141"/>
    <lineage>
        <taxon>Eukaryota</taxon>
        <taxon>Metazoa</taxon>
        <taxon>Ecdysozoa</taxon>
        <taxon>Arthropoda</taxon>
        <taxon>Hexapoda</taxon>
        <taxon>Insecta</taxon>
        <taxon>Pterygota</taxon>
        <taxon>Neoptera</taxon>
        <taxon>Endopterygota</taxon>
        <taxon>Lepidoptera</taxon>
        <taxon>Glossata</taxon>
        <taxon>Ditrysia</taxon>
        <taxon>Tortricoidea</taxon>
        <taxon>Tortricidae</taxon>
        <taxon>Tortricinae</taxon>
        <taxon>Choristoneura</taxon>
    </lineage>
</organism>
<proteinExistence type="predicted"/>
<name>A0ACC0JCT1_CHOFU</name>
<protein>
    <submittedName>
        <fullName evidence="1">Uncharacterized protein</fullName>
    </submittedName>
</protein>